<feature type="compositionally biased region" description="Low complexity" evidence="1">
    <location>
        <begin position="118"/>
        <end position="127"/>
    </location>
</feature>
<feature type="region of interest" description="Disordered" evidence="1">
    <location>
        <begin position="414"/>
        <end position="493"/>
    </location>
</feature>
<protein>
    <submittedName>
        <fullName evidence="2">Uncharacterized protein</fullName>
    </submittedName>
</protein>
<dbReference type="Proteomes" id="UP000310158">
    <property type="component" value="Unassembled WGS sequence"/>
</dbReference>
<feature type="compositionally biased region" description="Low complexity" evidence="1">
    <location>
        <begin position="296"/>
        <end position="308"/>
    </location>
</feature>
<feature type="region of interest" description="Disordered" evidence="1">
    <location>
        <begin position="275"/>
        <end position="308"/>
    </location>
</feature>
<evidence type="ECO:0000313" key="2">
    <source>
        <dbReference type="EMBL" id="THH13942.1"/>
    </source>
</evidence>
<feature type="compositionally biased region" description="Acidic residues" evidence="1">
    <location>
        <begin position="591"/>
        <end position="600"/>
    </location>
</feature>
<dbReference type="OrthoDB" id="5593376at2759"/>
<sequence length="600" mass="62047">MASPHDVQFQHISVPEGVASPHSDSALSSHPTPAIPQQTPFPNDVAHNGAIPMDVSLSSITAMDVASAMDILSSAPPHDRAPTPGAMSNFHPVLNGFLPGESQPDMPRPVQSSPGGTSVSSYASHASSPAMPGINPAFTVTPSSIASALDSMAVPIGRDRSNSRASPGYFFGSAAELGYSGTNSGPPTSSHGSGFQFPPSEFEGQSFAEREGSPDIPGGPHLMVVGDMLKNIVHTANSARQACSLGQSVAAGVRIDELKKTIALVSELIAATRLVDGPSPPADSTSSHGSAVGTGSTRASPPTFSSTASSVQLSMTSLPISAVGRGNAARRLWPGDRVIKVLKMEPQEDLPLPGPPAHPPFSFSSTANVPPPPAIEPHSMPAYHSNSPSAPSSRPTSSAGLSLHHQLNLYQPQQITNPLPSHYPPPPLNLSSAMSRQSIDFNPPQSAPPAHASHVSGNMTPFGHPPDSAGPWTSSAAAFPQQRHHHTISGSSLNNGVGMPDLMMGFPPGPSFAAAASSQHPSVPIASSGSAISSSLRQDVTRMSRSSSISNPSGDPFAFGLPDGGPIDERMDFRPSRPSTAMSQSPGESSQDYDYDNDDR</sequence>
<feature type="non-terminal residue" evidence="2">
    <location>
        <position position="600"/>
    </location>
</feature>
<evidence type="ECO:0000256" key="1">
    <source>
        <dbReference type="SAM" id="MobiDB-lite"/>
    </source>
</evidence>
<keyword evidence="3" id="KW-1185">Reference proteome</keyword>
<feature type="compositionally biased region" description="Polar residues" evidence="1">
    <location>
        <begin position="181"/>
        <end position="193"/>
    </location>
</feature>
<gene>
    <name evidence="2" type="ORF">EW146_g6346</name>
</gene>
<evidence type="ECO:0000313" key="3">
    <source>
        <dbReference type="Proteomes" id="UP000310158"/>
    </source>
</evidence>
<feature type="compositionally biased region" description="Low complexity" evidence="1">
    <location>
        <begin position="513"/>
        <end position="535"/>
    </location>
</feature>
<dbReference type="AlphaFoldDB" id="A0A4S4LNW3"/>
<feature type="region of interest" description="Disordered" evidence="1">
    <location>
        <begin position="181"/>
        <end position="220"/>
    </location>
</feature>
<name>A0A4S4LNW3_9AGAM</name>
<reference evidence="2 3" key="1">
    <citation type="submission" date="2019-02" db="EMBL/GenBank/DDBJ databases">
        <title>Genome sequencing of the rare red list fungi Bondarzewia mesenterica.</title>
        <authorList>
            <person name="Buettner E."/>
            <person name="Kellner H."/>
        </authorList>
    </citation>
    <scope>NUCLEOTIDE SEQUENCE [LARGE SCALE GENOMIC DNA]</scope>
    <source>
        <strain evidence="2 3">DSM 108281</strain>
    </source>
</reference>
<feature type="compositionally biased region" description="Polar residues" evidence="1">
    <location>
        <begin position="577"/>
        <end position="590"/>
    </location>
</feature>
<feature type="region of interest" description="Disordered" evidence="1">
    <location>
        <begin position="513"/>
        <end position="600"/>
    </location>
</feature>
<accession>A0A4S4LNW3</accession>
<feature type="compositionally biased region" description="Low complexity" evidence="1">
    <location>
        <begin position="381"/>
        <end position="399"/>
    </location>
</feature>
<organism evidence="2 3">
    <name type="scientific">Bondarzewia mesenterica</name>
    <dbReference type="NCBI Taxonomy" id="1095465"/>
    <lineage>
        <taxon>Eukaryota</taxon>
        <taxon>Fungi</taxon>
        <taxon>Dikarya</taxon>
        <taxon>Basidiomycota</taxon>
        <taxon>Agaricomycotina</taxon>
        <taxon>Agaricomycetes</taxon>
        <taxon>Russulales</taxon>
        <taxon>Bondarzewiaceae</taxon>
        <taxon>Bondarzewia</taxon>
    </lineage>
</organism>
<feature type="compositionally biased region" description="Polar residues" evidence="1">
    <location>
        <begin position="282"/>
        <end position="295"/>
    </location>
</feature>
<feature type="region of interest" description="Disordered" evidence="1">
    <location>
        <begin position="17"/>
        <end position="47"/>
    </location>
</feature>
<feature type="compositionally biased region" description="Low complexity" evidence="1">
    <location>
        <begin position="544"/>
        <end position="553"/>
    </location>
</feature>
<feature type="region of interest" description="Disordered" evidence="1">
    <location>
        <begin position="97"/>
        <end position="127"/>
    </location>
</feature>
<proteinExistence type="predicted"/>
<dbReference type="EMBL" id="SGPL01000314">
    <property type="protein sequence ID" value="THH13942.1"/>
    <property type="molecule type" value="Genomic_DNA"/>
</dbReference>
<feature type="compositionally biased region" description="Polar residues" evidence="1">
    <location>
        <begin position="22"/>
        <end position="41"/>
    </location>
</feature>
<comment type="caution">
    <text evidence="2">The sequence shown here is derived from an EMBL/GenBank/DDBJ whole genome shotgun (WGS) entry which is preliminary data.</text>
</comment>
<feature type="region of interest" description="Disordered" evidence="1">
    <location>
        <begin position="349"/>
        <end position="401"/>
    </location>
</feature>